<dbReference type="RefSeq" id="WP_151667953.1">
    <property type="nucleotide sequence ID" value="NZ_WBVO01000009.1"/>
</dbReference>
<gene>
    <name evidence="3" type="ORF">F8C67_11260</name>
</gene>
<feature type="signal peptide" evidence="2">
    <location>
        <begin position="1"/>
        <end position="21"/>
    </location>
</feature>
<name>A0A6N6RKP8_9FLAO</name>
<comment type="caution">
    <text evidence="3">The sequence shown here is derived from an EMBL/GenBank/DDBJ whole genome shotgun (WGS) entry which is preliminary data.</text>
</comment>
<dbReference type="NCBIfam" id="TIGR04183">
    <property type="entry name" value="Por_Secre_tail"/>
    <property type="match status" value="1"/>
</dbReference>
<evidence type="ECO:0000313" key="3">
    <source>
        <dbReference type="EMBL" id="KAB2808140.1"/>
    </source>
</evidence>
<evidence type="ECO:0000256" key="1">
    <source>
        <dbReference type="ARBA" id="ARBA00022729"/>
    </source>
</evidence>
<sequence>MKKLFTLFALLSVLSGFGSHFSGGYFRAQYLGSATNGRLNYRIEFYATYSGTAIFTPTVDIVSPTTTSTVSLAFESSIPHGPIPYSMELRRYVAQVQLLPNTDYMFSYELCCRPNGMQNITPSSGIKGLFIWSTLNTGNGNSHPEMIAPPASVIASNRDYPQSIRAYDKDGDLVSYRFGQVYENDENSPVPLNSAFVDSVATLPNTILTPDGMVIYQYTSPSGSYSGFSIGYKIVSRDQSGQINSVINIDWPVFVSLVAPPPQNKPILLLDSLFTHPSRYDFRLNRADTVGFHLSTNSNAGLFIPRAFNIVQRFQRMVTRSYPISGAKWLEFTITPTANDLGREIPTVLRFEVGQYFIDHHFDFSVVTGIGADEFNSSELVVYPNPTRDVVRVIHSVEMAEISILDASGREVGHEVVSGLEVEVHMPNEAGLYFLKIVEATGRVSLEPVLVVE</sequence>
<reference evidence="3 4" key="1">
    <citation type="submission" date="2019-09" db="EMBL/GenBank/DDBJ databases">
        <title>Genomes of family Cryomorphaceae.</title>
        <authorList>
            <person name="Bowman J.P."/>
        </authorList>
    </citation>
    <scope>NUCLEOTIDE SEQUENCE [LARGE SCALE GENOMIC DNA]</scope>
    <source>
        <strain evidence="3 4">LMG 25704</strain>
    </source>
</reference>
<dbReference type="Proteomes" id="UP000468650">
    <property type="component" value="Unassembled WGS sequence"/>
</dbReference>
<keyword evidence="4" id="KW-1185">Reference proteome</keyword>
<feature type="chain" id="PRO_5026766294" evidence="2">
    <location>
        <begin position="22"/>
        <end position="453"/>
    </location>
</feature>
<dbReference type="EMBL" id="WBVO01000009">
    <property type="protein sequence ID" value="KAB2808140.1"/>
    <property type="molecule type" value="Genomic_DNA"/>
</dbReference>
<dbReference type="OrthoDB" id="1110367at2"/>
<accession>A0A6N6RKP8</accession>
<dbReference type="AlphaFoldDB" id="A0A6N6RKP8"/>
<evidence type="ECO:0000256" key="2">
    <source>
        <dbReference type="SAM" id="SignalP"/>
    </source>
</evidence>
<dbReference type="InterPro" id="IPR026444">
    <property type="entry name" value="Secre_tail"/>
</dbReference>
<organism evidence="3 4">
    <name type="scientific">Phaeocystidibacter luteus</name>
    <dbReference type="NCBI Taxonomy" id="911197"/>
    <lineage>
        <taxon>Bacteria</taxon>
        <taxon>Pseudomonadati</taxon>
        <taxon>Bacteroidota</taxon>
        <taxon>Flavobacteriia</taxon>
        <taxon>Flavobacteriales</taxon>
        <taxon>Phaeocystidibacteraceae</taxon>
        <taxon>Phaeocystidibacter</taxon>
    </lineage>
</organism>
<protein>
    <submittedName>
        <fullName evidence="3">T9SS type A sorting domain-containing protein</fullName>
    </submittedName>
</protein>
<keyword evidence="1 2" id="KW-0732">Signal</keyword>
<evidence type="ECO:0000313" key="4">
    <source>
        <dbReference type="Proteomes" id="UP000468650"/>
    </source>
</evidence>
<proteinExistence type="predicted"/>